<proteinExistence type="predicted"/>
<feature type="compositionally biased region" description="Polar residues" evidence="1">
    <location>
        <begin position="154"/>
        <end position="166"/>
    </location>
</feature>
<reference evidence="3" key="1">
    <citation type="journal article" date="2020" name="Nature">
        <title>Giant virus diversity and host interactions through global metagenomics.</title>
        <authorList>
            <person name="Schulz F."/>
            <person name="Roux S."/>
            <person name="Paez-Espino D."/>
            <person name="Jungbluth S."/>
            <person name="Walsh D.A."/>
            <person name="Denef V.J."/>
            <person name="McMahon K.D."/>
            <person name="Konstantinidis K.T."/>
            <person name="Eloe-Fadrosh E.A."/>
            <person name="Kyrpides N.C."/>
            <person name="Woyke T."/>
        </authorList>
    </citation>
    <scope>NUCLEOTIDE SEQUENCE</scope>
    <source>
        <strain evidence="3">GVMAG-S-1101165-79</strain>
    </source>
</reference>
<dbReference type="AlphaFoldDB" id="A0A6C0AR44"/>
<keyword evidence="2" id="KW-0812">Transmembrane</keyword>
<feature type="transmembrane region" description="Helical" evidence="2">
    <location>
        <begin position="63"/>
        <end position="81"/>
    </location>
</feature>
<sequence length="241" mass="26156">MDSSDDSNKSFLKHVFNFDDDSKSEIINIIQYALLAIIPIVLLNKSIAKYVPEADDKKGSLEITAEILIQIIIMFMGLLLINRLITFVPTYSGAKYPETHIIQIILSVLMITMSLQTKLGEKVGILVDRIVELWDGKTDKKKKNGKNGTVKVSQPISGQTTSMPITGGQPSYTDGTAISALPNYDQSSSTTEVQQSPNFNAMFRQDTTPLVGAATPGGMDSYQEPMAANSVLGGSAFGSAW</sequence>
<evidence type="ECO:0000256" key="2">
    <source>
        <dbReference type="SAM" id="Phobius"/>
    </source>
</evidence>
<name>A0A6C0AR44_9ZZZZ</name>
<organism evidence="3">
    <name type="scientific">viral metagenome</name>
    <dbReference type="NCBI Taxonomy" id="1070528"/>
    <lineage>
        <taxon>unclassified sequences</taxon>
        <taxon>metagenomes</taxon>
        <taxon>organismal metagenomes</taxon>
    </lineage>
</organism>
<feature type="region of interest" description="Disordered" evidence="1">
    <location>
        <begin position="139"/>
        <end position="166"/>
    </location>
</feature>
<accession>A0A6C0AR44</accession>
<protein>
    <submittedName>
        <fullName evidence="3">Uncharacterized protein</fullName>
    </submittedName>
</protein>
<evidence type="ECO:0000256" key="1">
    <source>
        <dbReference type="SAM" id="MobiDB-lite"/>
    </source>
</evidence>
<dbReference type="EMBL" id="MN740763">
    <property type="protein sequence ID" value="QHS82202.1"/>
    <property type="molecule type" value="Genomic_DNA"/>
</dbReference>
<feature type="transmembrane region" description="Helical" evidence="2">
    <location>
        <begin position="26"/>
        <end position="43"/>
    </location>
</feature>
<evidence type="ECO:0000313" key="3">
    <source>
        <dbReference type="EMBL" id="QHS82202.1"/>
    </source>
</evidence>
<keyword evidence="2" id="KW-0472">Membrane</keyword>
<keyword evidence="2" id="KW-1133">Transmembrane helix</keyword>